<keyword evidence="3" id="KW-1185">Reference proteome</keyword>
<accession>A0AAP0JP22</accession>
<dbReference type="Proteomes" id="UP001417504">
    <property type="component" value="Unassembled WGS sequence"/>
</dbReference>
<protein>
    <recommendedName>
        <fullName evidence="1">Reverse transcriptase Ty1/copia-type domain-containing protein</fullName>
    </recommendedName>
</protein>
<dbReference type="InterPro" id="IPR043502">
    <property type="entry name" value="DNA/RNA_pol_sf"/>
</dbReference>
<evidence type="ECO:0000313" key="2">
    <source>
        <dbReference type="EMBL" id="KAK9137284.1"/>
    </source>
</evidence>
<reference evidence="2 3" key="1">
    <citation type="submission" date="2024-01" db="EMBL/GenBank/DDBJ databases">
        <title>Genome assemblies of Stephania.</title>
        <authorList>
            <person name="Yang L."/>
        </authorList>
    </citation>
    <scope>NUCLEOTIDE SEQUENCE [LARGE SCALE GENOMIC DNA]</scope>
    <source>
        <strain evidence="2">QJT</strain>
        <tissue evidence="2">Leaf</tissue>
    </source>
</reference>
<feature type="domain" description="Reverse transcriptase Ty1/copia-type" evidence="1">
    <location>
        <begin position="51"/>
        <end position="199"/>
    </location>
</feature>
<evidence type="ECO:0000313" key="3">
    <source>
        <dbReference type="Proteomes" id="UP001417504"/>
    </source>
</evidence>
<evidence type="ECO:0000259" key="1">
    <source>
        <dbReference type="Pfam" id="PF07727"/>
    </source>
</evidence>
<name>A0AAP0JP22_9MAGN</name>
<dbReference type="Pfam" id="PF07727">
    <property type="entry name" value="RVT_2"/>
    <property type="match status" value="1"/>
</dbReference>
<proteinExistence type="predicted"/>
<dbReference type="SUPFAM" id="SSF56672">
    <property type="entry name" value="DNA/RNA polymerases"/>
    <property type="match status" value="1"/>
</dbReference>
<gene>
    <name evidence="2" type="ORF">Sjap_007878</name>
</gene>
<dbReference type="EMBL" id="JBBNAE010000003">
    <property type="protein sequence ID" value="KAK9137284.1"/>
    <property type="molecule type" value="Genomic_DNA"/>
</dbReference>
<dbReference type="InterPro" id="IPR013103">
    <property type="entry name" value="RVT_2"/>
</dbReference>
<organism evidence="2 3">
    <name type="scientific">Stephania japonica</name>
    <dbReference type="NCBI Taxonomy" id="461633"/>
    <lineage>
        <taxon>Eukaryota</taxon>
        <taxon>Viridiplantae</taxon>
        <taxon>Streptophyta</taxon>
        <taxon>Embryophyta</taxon>
        <taxon>Tracheophyta</taxon>
        <taxon>Spermatophyta</taxon>
        <taxon>Magnoliopsida</taxon>
        <taxon>Ranunculales</taxon>
        <taxon>Menispermaceae</taxon>
        <taxon>Menispermoideae</taxon>
        <taxon>Cissampelideae</taxon>
        <taxon>Stephania</taxon>
    </lineage>
</organism>
<sequence>MALRIYYGKQCCILSSNRGRRTINSSRGNAWLGNISVDGSNAEEIEALHKNKTWELVPLPGGRKPIGNKCVYKIKRNSDDQVERYRARLVVKGYAQKEGIDFNEIFSPVVRLTTVRVVLAMCATFDLHLEQLDVKTAFLHGDLKEEIYMLQPEGFEEQGNENLVCRLNKSLYGLKQAPRCWYKRFDSFIMSLGYNRLNARPLAHIARDLVTMISLFFVVCRRHVGIEPQQRLYSRIEGSVG</sequence>
<comment type="caution">
    <text evidence="2">The sequence shown here is derived from an EMBL/GenBank/DDBJ whole genome shotgun (WGS) entry which is preliminary data.</text>
</comment>
<dbReference type="AlphaFoldDB" id="A0AAP0JP22"/>